<keyword evidence="6" id="KW-0508">mRNA splicing</keyword>
<keyword evidence="7" id="KW-0539">Nucleus</keyword>
<dbReference type="GO" id="GO:0071013">
    <property type="term" value="C:catalytic step 2 spliceosome"/>
    <property type="evidence" value="ECO:0007669"/>
    <property type="project" value="TreeGrafter"/>
</dbReference>
<dbReference type="InterPro" id="IPR039853">
    <property type="entry name" value="Pinin"/>
</dbReference>
<evidence type="ECO:0000256" key="6">
    <source>
        <dbReference type="ARBA" id="ARBA00023187"/>
    </source>
</evidence>
<evidence type="ECO:0000256" key="5">
    <source>
        <dbReference type="ARBA" id="ARBA00023163"/>
    </source>
</evidence>
<comment type="subcellular location">
    <subcellularLocation>
        <location evidence="1">Nucleus</location>
    </subcellularLocation>
</comment>
<feature type="compositionally biased region" description="Basic and acidic residues" evidence="8">
    <location>
        <begin position="114"/>
        <end position="137"/>
    </location>
</feature>
<keyword evidence="5" id="KW-0804">Transcription</keyword>
<evidence type="ECO:0000256" key="2">
    <source>
        <dbReference type="ARBA" id="ARBA00010386"/>
    </source>
</evidence>
<keyword evidence="11" id="KW-1185">Reference proteome</keyword>
<feature type="compositionally biased region" description="Low complexity" evidence="8">
    <location>
        <begin position="1"/>
        <end position="18"/>
    </location>
</feature>
<dbReference type="EMBL" id="QGMK01000435">
    <property type="protein sequence ID" value="TVY81705.1"/>
    <property type="molecule type" value="Genomic_DNA"/>
</dbReference>
<evidence type="ECO:0000256" key="3">
    <source>
        <dbReference type="ARBA" id="ARBA00022664"/>
    </source>
</evidence>
<organism evidence="10 11">
    <name type="scientific">Lachnellula suecica</name>
    <dbReference type="NCBI Taxonomy" id="602035"/>
    <lineage>
        <taxon>Eukaryota</taxon>
        <taxon>Fungi</taxon>
        <taxon>Dikarya</taxon>
        <taxon>Ascomycota</taxon>
        <taxon>Pezizomycotina</taxon>
        <taxon>Leotiomycetes</taxon>
        <taxon>Helotiales</taxon>
        <taxon>Lachnaceae</taxon>
        <taxon>Lachnellula</taxon>
    </lineage>
</organism>
<dbReference type="GO" id="GO:0006397">
    <property type="term" value="P:mRNA processing"/>
    <property type="evidence" value="ECO:0007669"/>
    <property type="project" value="UniProtKB-KW"/>
</dbReference>
<evidence type="ECO:0000313" key="10">
    <source>
        <dbReference type="EMBL" id="TVY81705.1"/>
    </source>
</evidence>
<dbReference type="PANTHER" id="PTHR12707">
    <property type="entry name" value="PINN"/>
    <property type="match status" value="1"/>
</dbReference>
<evidence type="ECO:0000256" key="1">
    <source>
        <dbReference type="ARBA" id="ARBA00004123"/>
    </source>
</evidence>
<dbReference type="InterPro" id="IPR006786">
    <property type="entry name" value="Pinin_SDK_MemA"/>
</dbReference>
<keyword evidence="3" id="KW-0507">mRNA processing</keyword>
<keyword evidence="4" id="KW-0805">Transcription regulation</keyword>
<feature type="compositionally biased region" description="Polar residues" evidence="8">
    <location>
        <begin position="101"/>
        <end position="110"/>
    </location>
</feature>
<feature type="compositionally biased region" description="Basic and acidic residues" evidence="8">
    <location>
        <begin position="30"/>
        <end position="90"/>
    </location>
</feature>
<dbReference type="GO" id="GO:0008380">
    <property type="term" value="P:RNA splicing"/>
    <property type="evidence" value="ECO:0007669"/>
    <property type="project" value="UniProtKB-KW"/>
</dbReference>
<evidence type="ECO:0000313" key="11">
    <source>
        <dbReference type="Proteomes" id="UP000469558"/>
    </source>
</evidence>
<proteinExistence type="inferred from homology"/>
<accession>A0A8T9C7N2</accession>
<feature type="compositionally biased region" description="Basic and acidic residues" evidence="8">
    <location>
        <begin position="216"/>
        <end position="233"/>
    </location>
</feature>
<dbReference type="Pfam" id="PF04696">
    <property type="entry name" value="Pinin_SDK_memA"/>
    <property type="match status" value="1"/>
</dbReference>
<feature type="compositionally biased region" description="Polar residues" evidence="8">
    <location>
        <begin position="247"/>
        <end position="270"/>
    </location>
</feature>
<name>A0A8T9C7N2_9HELO</name>
<sequence>MAEGVESEVVAPSAALEAPEPPAAGAKRRQSSEPEPASKRAKVDESITEPTKEESRADLPARRPSIKPEDKKTGSGGLEKRKSSIQEERKRGQRLFGGLLSTLSQSTPNGQQKRRQEIEKRQQEKAKQQKVEDEGRRAQRLADLKAVRTAEQVIFDGRSMRIRHTNMLAMAQFLTTKTQPKLYYKPWELRPEEEERIKEQIAEAEVVIEREVEKFDARHPKPREEESTSKEKANITFKEMVGEPRTESPSVSNAVDTTNDTAAQVTQSDQALAEKQSLEEHNGEVVVENEEDTVIY</sequence>
<comment type="similarity">
    <text evidence="2">Belongs to the pinin family.</text>
</comment>
<feature type="compositionally biased region" description="Acidic residues" evidence="8">
    <location>
        <begin position="287"/>
        <end position="296"/>
    </location>
</feature>
<comment type="caution">
    <text evidence="10">The sequence shown here is derived from an EMBL/GenBank/DDBJ whole genome shotgun (WGS) entry which is preliminary data.</text>
</comment>
<reference evidence="10 11" key="1">
    <citation type="submission" date="2018-05" db="EMBL/GenBank/DDBJ databases">
        <title>Genome sequencing and assembly of the regulated plant pathogen Lachnellula willkommii and related sister species for the development of diagnostic species identification markers.</title>
        <authorList>
            <person name="Giroux E."/>
            <person name="Bilodeau G."/>
        </authorList>
    </citation>
    <scope>NUCLEOTIDE SEQUENCE [LARGE SCALE GENOMIC DNA]</scope>
    <source>
        <strain evidence="10 11">CBS 268.59</strain>
    </source>
</reference>
<evidence type="ECO:0000256" key="8">
    <source>
        <dbReference type="SAM" id="MobiDB-lite"/>
    </source>
</evidence>
<evidence type="ECO:0000256" key="7">
    <source>
        <dbReference type="ARBA" id="ARBA00023242"/>
    </source>
</evidence>
<protein>
    <recommendedName>
        <fullName evidence="9">Pinin/SDK/MemA protein domain-containing protein</fullName>
    </recommendedName>
</protein>
<dbReference type="Proteomes" id="UP000469558">
    <property type="component" value="Unassembled WGS sequence"/>
</dbReference>
<feature type="region of interest" description="Disordered" evidence="8">
    <location>
        <begin position="216"/>
        <end position="296"/>
    </location>
</feature>
<evidence type="ECO:0000259" key="9">
    <source>
        <dbReference type="Pfam" id="PF04696"/>
    </source>
</evidence>
<feature type="region of interest" description="Disordered" evidence="8">
    <location>
        <begin position="1"/>
        <end position="137"/>
    </location>
</feature>
<evidence type="ECO:0000256" key="4">
    <source>
        <dbReference type="ARBA" id="ARBA00023015"/>
    </source>
</evidence>
<dbReference type="PANTHER" id="PTHR12707:SF0">
    <property type="entry name" value="PININ"/>
    <property type="match status" value="1"/>
</dbReference>
<dbReference type="OrthoDB" id="330772at2759"/>
<feature type="domain" description="Pinin/SDK/MemA protein" evidence="9">
    <location>
        <begin position="86"/>
        <end position="201"/>
    </location>
</feature>
<gene>
    <name evidence="10" type="ORF">LSUE1_G002302</name>
</gene>
<dbReference type="AlphaFoldDB" id="A0A8T9C7N2"/>